<dbReference type="SUPFAM" id="SSF52540">
    <property type="entry name" value="P-loop containing nucleoside triphosphate hydrolases"/>
    <property type="match status" value="1"/>
</dbReference>
<keyword evidence="4" id="KW-1185">Reference proteome</keyword>
<feature type="non-terminal residue" evidence="3">
    <location>
        <position position="593"/>
    </location>
</feature>
<dbReference type="InterPro" id="IPR026983">
    <property type="entry name" value="DHC"/>
</dbReference>
<dbReference type="Gene3D" id="1.20.920.30">
    <property type="match status" value="1"/>
</dbReference>
<evidence type="ECO:0000313" key="3">
    <source>
        <dbReference type="EMBL" id="KAH0622660.1"/>
    </source>
</evidence>
<dbReference type="Gene3D" id="3.40.50.300">
    <property type="entry name" value="P-loop containing nucleotide triphosphate hydrolases"/>
    <property type="match status" value="2"/>
</dbReference>
<comment type="caution">
    <text evidence="3">The sequence shown here is derived from an EMBL/GenBank/DDBJ whole genome shotgun (WGS) entry which is preliminary data.</text>
</comment>
<organism evidence="3 4">
    <name type="scientific">Phrynosoma platyrhinos</name>
    <name type="common">Desert horned lizard</name>
    <dbReference type="NCBI Taxonomy" id="52577"/>
    <lineage>
        <taxon>Eukaryota</taxon>
        <taxon>Metazoa</taxon>
        <taxon>Chordata</taxon>
        <taxon>Craniata</taxon>
        <taxon>Vertebrata</taxon>
        <taxon>Euteleostomi</taxon>
        <taxon>Lepidosauria</taxon>
        <taxon>Squamata</taxon>
        <taxon>Bifurcata</taxon>
        <taxon>Unidentata</taxon>
        <taxon>Episquamata</taxon>
        <taxon>Toxicofera</taxon>
        <taxon>Iguania</taxon>
        <taxon>Phrynosomatidae</taxon>
        <taxon>Phrynosomatinae</taxon>
        <taxon>Phrynosoma</taxon>
    </lineage>
</organism>
<evidence type="ECO:0000259" key="2">
    <source>
        <dbReference type="Pfam" id="PF17857"/>
    </source>
</evidence>
<dbReference type="Pfam" id="PF12775">
    <property type="entry name" value="AAA_7"/>
    <property type="match status" value="2"/>
</dbReference>
<sequence>MFNSTKRGKIDTFVINPKCVTLGELFGETNPSTMEWSDGLLSSAVRSFAKLAVRKPKKKDTSTCRNSEMPDLYTLNTVNISDAVLTDETLQSTENINYESITDWQWIILDGPVDPIWIENLNSVLDDTRMLCLANSERIYLSPGIRMIFEVDSLSQASPATVSRCAMVYVDPTDLGWKPYVKTWLDGFSKRIAQNDIEYLESSKRRQSTVSFSTEIQNNASPFSNKATSLSGIVPSIMKKKREEEHEGETLIGINTSHDDLANVTRDFNYLVHNIFERKPPAKTSDLSDSDNKMTENQEKRTGTSTFVPNIDTIRHSFLTSLLLLNKHPVLIIGDPGSGKTDMIDLLKNFSGFRSDTFRSPRKTPQSSTKDFFSALNLISAREESDLQGPSLESTRSTIISTLQLGAHTSAAQTKAWILQKLILKSKDILGAPHSKQVLLFIDDLNMPVAEEYGAQPPLELIRQFLDLRGFYDTRHLEWKVRLGTYFYNNRFMVEVQKCKDYLTCSSIALYYRMFHKMRPTPAKCHYTFNLRDLFRVLEGLLQAHRSVIVSKETTALFFVHESTRVFHDRLIDSAEKEIFYNFLSNEINNYFK</sequence>
<feature type="compositionally biased region" description="Basic and acidic residues" evidence="1">
    <location>
        <begin position="290"/>
        <end position="302"/>
    </location>
</feature>
<dbReference type="PANTHER" id="PTHR22878">
    <property type="entry name" value="DYNEIN HEAVY CHAIN 6, AXONEMAL-LIKE-RELATED"/>
    <property type="match status" value="1"/>
</dbReference>
<feature type="domain" description="Dynein heavy chain 3 AAA+ lid" evidence="2">
    <location>
        <begin position="507"/>
        <end position="588"/>
    </location>
</feature>
<reference evidence="3 4" key="1">
    <citation type="journal article" date="2022" name="Gigascience">
        <title>A chromosome-level genome assembly and annotation of the desert horned lizard, Phrynosoma platyrhinos, provides insight into chromosomal rearrangements among reptiles.</title>
        <authorList>
            <person name="Koochekian N."/>
            <person name="Ascanio A."/>
            <person name="Farleigh K."/>
            <person name="Card D.C."/>
            <person name="Schield D.R."/>
            <person name="Castoe T.A."/>
            <person name="Jezkova T."/>
        </authorList>
    </citation>
    <scope>NUCLEOTIDE SEQUENCE [LARGE SCALE GENOMIC DNA]</scope>
    <source>
        <strain evidence="3">NK-2021</strain>
    </source>
</reference>
<accession>A0ABQ7SYW5</accession>
<evidence type="ECO:0000313" key="4">
    <source>
        <dbReference type="Proteomes" id="UP000826234"/>
    </source>
</evidence>
<proteinExistence type="predicted"/>
<dbReference type="InterPro" id="IPR041589">
    <property type="entry name" value="DNAH3_AAA_lid_1"/>
</dbReference>
<dbReference type="EMBL" id="JAIPUX010003289">
    <property type="protein sequence ID" value="KAH0622660.1"/>
    <property type="molecule type" value="Genomic_DNA"/>
</dbReference>
<dbReference type="InterPro" id="IPR027417">
    <property type="entry name" value="P-loop_NTPase"/>
</dbReference>
<feature type="region of interest" description="Disordered" evidence="1">
    <location>
        <begin position="281"/>
        <end position="303"/>
    </location>
</feature>
<evidence type="ECO:0000256" key="1">
    <source>
        <dbReference type="SAM" id="MobiDB-lite"/>
    </source>
</evidence>
<dbReference type="Pfam" id="PF17857">
    <property type="entry name" value="AAA_lid_1"/>
    <property type="match status" value="1"/>
</dbReference>
<protein>
    <recommendedName>
        <fullName evidence="2">Dynein heavy chain 3 AAA+ lid domain-containing protein</fullName>
    </recommendedName>
</protein>
<gene>
    <name evidence="3" type="ORF">JD844_025155</name>
</gene>
<name>A0ABQ7SYW5_PHRPL</name>
<dbReference type="Proteomes" id="UP000826234">
    <property type="component" value="Unassembled WGS sequence"/>
</dbReference>
<dbReference type="PANTHER" id="PTHR22878:SF64">
    <property type="entry name" value="DYNEIN AXONEMAL HEAVY CHAIN 14"/>
    <property type="match status" value="1"/>
</dbReference>